<dbReference type="CDD" id="cd07813">
    <property type="entry name" value="COQ10p_like"/>
    <property type="match status" value="1"/>
</dbReference>
<sequence>MPVIHREARVPYTPRQMFELVNDVEAYPRFLPWCGGARVLRDEGDAVWATVVIARGSLRKAFTTVNRVQPGKMIEIRLVEGPFRRLEGFWRFDEAAGGGCRVCLDLEFEFAGRVVSLALGPVFHQIAQTLVEAFCRRAEEVYGRG</sequence>
<comment type="caution">
    <text evidence="4">The sequence shown here is derived from an EMBL/GenBank/DDBJ whole genome shotgun (WGS) entry which is preliminary data.</text>
</comment>
<dbReference type="PANTHER" id="PTHR12901">
    <property type="entry name" value="SPERM PROTEIN HOMOLOG"/>
    <property type="match status" value="1"/>
</dbReference>
<evidence type="ECO:0000313" key="5">
    <source>
        <dbReference type="Proteomes" id="UP000276634"/>
    </source>
</evidence>
<dbReference type="InterPro" id="IPR023393">
    <property type="entry name" value="START-like_dom_sf"/>
</dbReference>
<dbReference type="EMBL" id="RJVI01000002">
    <property type="protein sequence ID" value="ROR32071.1"/>
    <property type="molecule type" value="Genomic_DNA"/>
</dbReference>
<dbReference type="Pfam" id="PF03364">
    <property type="entry name" value="Polyketide_cyc"/>
    <property type="match status" value="1"/>
</dbReference>
<dbReference type="AlphaFoldDB" id="A0A3N1Y0M7"/>
<evidence type="ECO:0000256" key="1">
    <source>
        <dbReference type="ARBA" id="ARBA00008918"/>
    </source>
</evidence>
<reference evidence="4 5" key="1">
    <citation type="submission" date="2018-11" db="EMBL/GenBank/DDBJ databases">
        <title>Genomic Encyclopedia of Type Strains, Phase IV (KMG-IV): sequencing the most valuable type-strain genomes for metagenomic binning, comparative biology and taxonomic classification.</title>
        <authorList>
            <person name="Goeker M."/>
        </authorList>
    </citation>
    <scope>NUCLEOTIDE SEQUENCE [LARGE SCALE GENOMIC DNA]</scope>
    <source>
        <strain evidence="4 5">DSM 100275</strain>
    </source>
</reference>
<evidence type="ECO:0000313" key="4">
    <source>
        <dbReference type="EMBL" id="ROR32071.1"/>
    </source>
</evidence>
<comment type="similarity">
    <text evidence="1">Belongs to the ribosome association toxin RatA family.</text>
</comment>
<gene>
    <name evidence="4" type="ORF">EDC57_1260</name>
</gene>
<name>A0A3N1Y0M7_9GAMM</name>
<dbReference type="RefSeq" id="WP_123401047.1">
    <property type="nucleotide sequence ID" value="NZ_RJVI01000002.1"/>
</dbReference>
<evidence type="ECO:0000256" key="2">
    <source>
        <dbReference type="ARBA" id="ARBA00022649"/>
    </source>
</evidence>
<proteinExistence type="inferred from homology"/>
<organism evidence="4 5">
    <name type="scientific">Inmirania thermothiophila</name>
    <dbReference type="NCBI Taxonomy" id="1750597"/>
    <lineage>
        <taxon>Bacteria</taxon>
        <taxon>Pseudomonadati</taxon>
        <taxon>Pseudomonadota</taxon>
        <taxon>Gammaproteobacteria</taxon>
        <taxon>Chromatiales</taxon>
        <taxon>Ectothiorhodospiraceae</taxon>
        <taxon>Inmirania</taxon>
    </lineage>
</organism>
<keyword evidence="2" id="KW-1277">Toxin-antitoxin system</keyword>
<dbReference type="GO" id="GO:0045333">
    <property type="term" value="P:cellular respiration"/>
    <property type="evidence" value="ECO:0007669"/>
    <property type="project" value="InterPro"/>
</dbReference>
<dbReference type="SUPFAM" id="SSF55961">
    <property type="entry name" value="Bet v1-like"/>
    <property type="match status" value="1"/>
</dbReference>
<keyword evidence="5" id="KW-1185">Reference proteome</keyword>
<dbReference type="InterPro" id="IPR044996">
    <property type="entry name" value="COQ10-like"/>
</dbReference>
<accession>A0A3N1Y0M7</accession>
<dbReference type="OrthoDB" id="9804759at2"/>
<protein>
    <submittedName>
        <fullName evidence="4">Ribosome-associated toxin RatA of RatAB toxin-antitoxin module</fullName>
    </submittedName>
</protein>
<evidence type="ECO:0000259" key="3">
    <source>
        <dbReference type="Pfam" id="PF03364"/>
    </source>
</evidence>
<feature type="domain" description="Coenzyme Q-binding protein COQ10 START" evidence="3">
    <location>
        <begin position="10"/>
        <end position="135"/>
    </location>
</feature>
<dbReference type="PANTHER" id="PTHR12901:SF10">
    <property type="entry name" value="COENZYME Q-BINDING PROTEIN COQ10, MITOCHONDRIAL"/>
    <property type="match status" value="1"/>
</dbReference>
<dbReference type="Proteomes" id="UP000276634">
    <property type="component" value="Unassembled WGS sequence"/>
</dbReference>
<dbReference type="GO" id="GO:0048039">
    <property type="term" value="F:ubiquinone binding"/>
    <property type="evidence" value="ECO:0007669"/>
    <property type="project" value="InterPro"/>
</dbReference>
<dbReference type="Gene3D" id="3.30.530.20">
    <property type="match status" value="1"/>
</dbReference>
<dbReference type="InterPro" id="IPR005031">
    <property type="entry name" value="COQ10_START"/>
</dbReference>